<feature type="region of interest" description="Disordered" evidence="2">
    <location>
        <begin position="374"/>
        <end position="446"/>
    </location>
</feature>
<protein>
    <submittedName>
        <fullName evidence="4">RPN4</fullName>
    </submittedName>
</protein>
<accession>A0A8J5UHE6</accession>
<gene>
    <name evidence="4" type="ORF">J8A68_005759</name>
</gene>
<organism evidence="4 5">
    <name type="scientific">[Candida] subhashii</name>
    <dbReference type="NCBI Taxonomy" id="561895"/>
    <lineage>
        <taxon>Eukaryota</taxon>
        <taxon>Fungi</taxon>
        <taxon>Dikarya</taxon>
        <taxon>Ascomycota</taxon>
        <taxon>Saccharomycotina</taxon>
        <taxon>Pichiomycetes</taxon>
        <taxon>Debaryomycetaceae</taxon>
        <taxon>Spathaspora</taxon>
    </lineage>
</organism>
<dbReference type="EMBL" id="JAGSYN010000274">
    <property type="protein sequence ID" value="KAG7660797.1"/>
    <property type="molecule type" value="Genomic_DNA"/>
</dbReference>
<keyword evidence="1" id="KW-0479">Metal-binding</keyword>
<feature type="compositionally biased region" description="Low complexity" evidence="2">
    <location>
        <begin position="381"/>
        <end position="414"/>
    </location>
</feature>
<sequence length="541" mass="62471">MTSLAILPHLKRSITDIMDEELYHAPPSPIQFSNATTNTNTLSITNQQQQQYQLAPQQHNINTTMNYTASKNSVNSSPTLTHQNSFNISNTNLGNFLNIPDSFLDQIKQQNAYSWENTNPISQQQQHQFAFPSVQQPTPHPASQQQQQNQQQQPQPQFVQQPYPFTDYANPNSFIRPQSINRQMSPPPIPLPQAFPPRTRRRRITTIDDAQESSTSNKKKYDQEYLLYNPDISPAHIISQTDLESSFIVQPKYDNTTMANDIIPGYENDYLFMDDDEEVEDIEEDIEEDLSDEEDDDDNYFHVDEEFDEFMMNGPWASGYTVDPGYSIVKQEFEQQMRNETQVFIPPVEHQLQEEEVHDLEFDDDEMMIDEQNEQVHVKQEQQQSQQIPEQQQQQQQQEHPEEQQPVLPEQFQEMNTPPTSSSKKSSSHHHSKSAAEISATNPHHKCDLINPSTGLICNKQFSRPYDLIRHQETIHATKKKIFRCVICEGRRFGGPGNGKSKTFSRVDALSRHVKVKHNLVGKEALDLVNEAKENVEYVMV</sequence>
<feature type="compositionally biased region" description="Polar residues" evidence="2">
    <location>
        <begin position="169"/>
        <end position="184"/>
    </location>
</feature>
<evidence type="ECO:0000313" key="4">
    <source>
        <dbReference type="EMBL" id="KAG7660797.1"/>
    </source>
</evidence>
<keyword evidence="1" id="KW-0863">Zinc-finger</keyword>
<reference evidence="4 5" key="1">
    <citation type="journal article" date="2021" name="DNA Res.">
        <title>Genome analysis of Candida subhashii reveals its hybrid nature and dual mitochondrial genome conformations.</title>
        <authorList>
            <person name="Mixao V."/>
            <person name="Hegedusova E."/>
            <person name="Saus E."/>
            <person name="Pryszcz L.P."/>
            <person name="Cillingova A."/>
            <person name="Nosek J."/>
            <person name="Gabaldon T."/>
        </authorList>
    </citation>
    <scope>NUCLEOTIDE SEQUENCE [LARGE SCALE GENOMIC DNA]</scope>
    <source>
        <strain evidence="4 5">CBS 10753</strain>
    </source>
</reference>
<feature type="compositionally biased region" description="Low complexity" evidence="2">
    <location>
        <begin position="135"/>
        <end position="164"/>
    </location>
</feature>
<evidence type="ECO:0000259" key="3">
    <source>
        <dbReference type="PROSITE" id="PS50157"/>
    </source>
</evidence>
<evidence type="ECO:0000313" key="5">
    <source>
        <dbReference type="Proteomes" id="UP000694255"/>
    </source>
</evidence>
<feature type="compositionally biased region" description="Pro residues" evidence="2">
    <location>
        <begin position="185"/>
        <end position="195"/>
    </location>
</feature>
<feature type="domain" description="C2H2-type" evidence="3">
    <location>
        <begin position="445"/>
        <end position="481"/>
    </location>
</feature>
<dbReference type="AlphaFoldDB" id="A0A8J5UHE6"/>
<dbReference type="PROSITE" id="PS50157">
    <property type="entry name" value="ZINC_FINGER_C2H2_2"/>
    <property type="match status" value="1"/>
</dbReference>
<dbReference type="GO" id="GO:0008270">
    <property type="term" value="F:zinc ion binding"/>
    <property type="evidence" value="ECO:0007669"/>
    <property type="project" value="UniProtKB-KW"/>
</dbReference>
<keyword evidence="1" id="KW-0862">Zinc</keyword>
<name>A0A8J5UHE6_9ASCO</name>
<evidence type="ECO:0000256" key="2">
    <source>
        <dbReference type="SAM" id="MobiDB-lite"/>
    </source>
</evidence>
<dbReference type="Proteomes" id="UP000694255">
    <property type="component" value="Unassembled WGS sequence"/>
</dbReference>
<comment type="caution">
    <text evidence="4">The sequence shown here is derived from an EMBL/GenBank/DDBJ whole genome shotgun (WGS) entry which is preliminary data.</text>
</comment>
<dbReference type="OrthoDB" id="7295497at2759"/>
<dbReference type="GeneID" id="73472559"/>
<proteinExistence type="predicted"/>
<dbReference type="SMART" id="SM00355">
    <property type="entry name" value="ZnF_C2H2"/>
    <property type="match status" value="2"/>
</dbReference>
<feature type="region of interest" description="Disordered" evidence="2">
    <location>
        <begin position="122"/>
        <end position="200"/>
    </location>
</feature>
<dbReference type="InterPro" id="IPR013087">
    <property type="entry name" value="Znf_C2H2_type"/>
</dbReference>
<keyword evidence="5" id="KW-1185">Reference proteome</keyword>
<dbReference type="RefSeq" id="XP_049261030.1">
    <property type="nucleotide sequence ID" value="XM_049409859.1"/>
</dbReference>
<evidence type="ECO:0000256" key="1">
    <source>
        <dbReference type="PROSITE-ProRule" id="PRU00042"/>
    </source>
</evidence>